<gene>
    <name evidence="2" type="ORF">E6H02_11405</name>
</gene>
<feature type="non-terminal residue" evidence="2">
    <location>
        <position position="39"/>
    </location>
</feature>
<accession>A0A537LHK2</accession>
<reference evidence="2 3" key="1">
    <citation type="journal article" date="2019" name="Nat. Microbiol.">
        <title>Mediterranean grassland soil C-N compound turnover is dependent on rainfall and depth, and is mediated by genomically divergent microorganisms.</title>
        <authorList>
            <person name="Diamond S."/>
            <person name="Andeer P.F."/>
            <person name="Li Z."/>
            <person name="Crits-Christoph A."/>
            <person name="Burstein D."/>
            <person name="Anantharaman K."/>
            <person name="Lane K.R."/>
            <person name="Thomas B.C."/>
            <person name="Pan C."/>
            <person name="Northen T.R."/>
            <person name="Banfield J.F."/>
        </authorList>
    </citation>
    <scope>NUCLEOTIDE SEQUENCE [LARGE SCALE GENOMIC DNA]</scope>
    <source>
        <strain evidence="2">NP_5</strain>
    </source>
</reference>
<proteinExistence type="predicted"/>
<evidence type="ECO:0000313" key="3">
    <source>
        <dbReference type="Proteomes" id="UP000320393"/>
    </source>
</evidence>
<sequence length="39" mass="4204">MSNRHDLTRLPPDLPVPQDDGACDHLAGRRVPAIALPST</sequence>
<dbReference type="Proteomes" id="UP000320393">
    <property type="component" value="Unassembled WGS sequence"/>
</dbReference>
<dbReference type="EMBL" id="VBAM01000478">
    <property type="protein sequence ID" value="TMJ07484.1"/>
    <property type="molecule type" value="Genomic_DNA"/>
</dbReference>
<evidence type="ECO:0000313" key="2">
    <source>
        <dbReference type="EMBL" id="TMJ07484.1"/>
    </source>
</evidence>
<name>A0A537LHK2_9BACT</name>
<evidence type="ECO:0000256" key="1">
    <source>
        <dbReference type="SAM" id="MobiDB-lite"/>
    </source>
</evidence>
<protein>
    <submittedName>
        <fullName evidence="2">Peroxiredoxin</fullName>
    </submittedName>
</protein>
<dbReference type="AlphaFoldDB" id="A0A537LHK2"/>
<organism evidence="2 3">
    <name type="scientific">Candidatus Segetimicrobium genomatis</name>
    <dbReference type="NCBI Taxonomy" id="2569760"/>
    <lineage>
        <taxon>Bacteria</taxon>
        <taxon>Bacillati</taxon>
        <taxon>Candidatus Sysuimicrobiota</taxon>
        <taxon>Candidatus Sysuimicrobiia</taxon>
        <taxon>Candidatus Sysuimicrobiales</taxon>
        <taxon>Candidatus Segetimicrobiaceae</taxon>
        <taxon>Candidatus Segetimicrobium</taxon>
    </lineage>
</organism>
<feature type="region of interest" description="Disordered" evidence="1">
    <location>
        <begin position="1"/>
        <end position="23"/>
    </location>
</feature>
<comment type="caution">
    <text evidence="2">The sequence shown here is derived from an EMBL/GenBank/DDBJ whole genome shotgun (WGS) entry which is preliminary data.</text>
</comment>